<name>A0A251V938_HELAN</name>
<feature type="region of interest" description="Disordered" evidence="1">
    <location>
        <begin position="1"/>
        <end position="25"/>
    </location>
</feature>
<dbReference type="Proteomes" id="UP000215914">
    <property type="component" value="Chromosome 3"/>
</dbReference>
<evidence type="ECO:0000256" key="1">
    <source>
        <dbReference type="SAM" id="MobiDB-lite"/>
    </source>
</evidence>
<feature type="compositionally biased region" description="Low complexity" evidence="1">
    <location>
        <begin position="1"/>
        <end position="19"/>
    </location>
</feature>
<dbReference type="AlphaFoldDB" id="A0A251V938"/>
<organism evidence="2 3">
    <name type="scientific">Helianthus annuus</name>
    <name type="common">Common sunflower</name>
    <dbReference type="NCBI Taxonomy" id="4232"/>
    <lineage>
        <taxon>Eukaryota</taxon>
        <taxon>Viridiplantae</taxon>
        <taxon>Streptophyta</taxon>
        <taxon>Embryophyta</taxon>
        <taxon>Tracheophyta</taxon>
        <taxon>Spermatophyta</taxon>
        <taxon>Magnoliopsida</taxon>
        <taxon>eudicotyledons</taxon>
        <taxon>Gunneridae</taxon>
        <taxon>Pentapetalae</taxon>
        <taxon>asterids</taxon>
        <taxon>campanulids</taxon>
        <taxon>Asterales</taxon>
        <taxon>Asteraceae</taxon>
        <taxon>Asteroideae</taxon>
        <taxon>Heliantheae alliance</taxon>
        <taxon>Heliantheae</taxon>
        <taxon>Helianthus</taxon>
    </lineage>
</organism>
<sequence length="73" mass="8141">MTTYTHPPTHLTTTSTHPTQLSHDGNNGVFNLFHMSITNNSNQTSSNNPILSYHCLSRTICKEINTIEPLTIT</sequence>
<accession>A0A251V938</accession>
<evidence type="ECO:0000313" key="2">
    <source>
        <dbReference type="EMBL" id="OTG32075.1"/>
    </source>
</evidence>
<protein>
    <submittedName>
        <fullName evidence="2">Uncharacterized protein</fullName>
    </submittedName>
</protein>
<dbReference type="EMBL" id="CM007892">
    <property type="protein sequence ID" value="OTG32075.1"/>
    <property type="molecule type" value="Genomic_DNA"/>
</dbReference>
<gene>
    <name evidence="2" type="ORF">HannXRQ_Chr03g0082631</name>
</gene>
<evidence type="ECO:0000313" key="3">
    <source>
        <dbReference type="Proteomes" id="UP000215914"/>
    </source>
</evidence>
<dbReference type="InParanoid" id="A0A251V938"/>
<keyword evidence="3" id="KW-1185">Reference proteome</keyword>
<reference evidence="3" key="1">
    <citation type="journal article" date="2017" name="Nature">
        <title>The sunflower genome provides insights into oil metabolism, flowering and Asterid evolution.</title>
        <authorList>
            <person name="Badouin H."/>
            <person name="Gouzy J."/>
            <person name="Grassa C.J."/>
            <person name="Murat F."/>
            <person name="Staton S.E."/>
            <person name="Cottret L."/>
            <person name="Lelandais-Briere C."/>
            <person name="Owens G.L."/>
            <person name="Carrere S."/>
            <person name="Mayjonade B."/>
            <person name="Legrand L."/>
            <person name="Gill N."/>
            <person name="Kane N.C."/>
            <person name="Bowers J.E."/>
            <person name="Hubner S."/>
            <person name="Bellec A."/>
            <person name="Berard A."/>
            <person name="Berges H."/>
            <person name="Blanchet N."/>
            <person name="Boniface M.C."/>
            <person name="Brunel D."/>
            <person name="Catrice O."/>
            <person name="Chaidir N."/>
            <person name="Claudel C."/>
            <person name="Donnadieu C."/>
            <person name="Faraut T."/>
            <person name="Fievet G."/>
            <person name="Helmstetter N."/>
            <person name="King M."/>
            <person name="Knapp S.J."/>
            <person name="Lai Z."/>
            <person name="Le Paslier M.C."/>
            <person name="Lippi Y."/>
            <person name="Lorenzon L."/>
            <person name="Mandel J.R."/>
            <person name="Marage G."/>
            <person name="Marchand G."/>
            <person name="Marquand E."/>
            <person name="Bret-Mestries E."/>
            <person name="Morien E."/>
            <person name="Nambeesan S."/>
            <person name="Nguyen T."/>
            <person name="Pegot-Espagnet P."/>
            <person name="Pouilly N."/>
            <person name="Raftis F."/>
            <person name="Sallet E."/>
            <person name="Schiex T."/>
            <person name="Thomas J."/>
            <person name="Vandecasteele C."/>
            <person name="Vares D."/>
            <person name="Vear F."/>
            <person name="Vautrin S."/>
            <person name="Crespi M."/>
            <person name="Mangin B."/>
            <person name="Burke J.M."/>
            <person name="Salse J."/>
            <person name="Munos S."/>
            <person name="Vincourt P."/>
            <person name="Rieseberg L.H."/>
            <person name="Langlade N.B."/>
        </authorList>
    </citation>
    <scope>NUCLEOTIDE SEQUENCE [LARGE SCALE GENOMIC DNA]</scope>
    <source>
        <strain evidence="3">cv. SF193</strain>
    </source>
</reference>
<proteinExistence type="predicted"/>